<name>A0A1E5NIK4_9SPIR</name>
<organism evidence="2 3">
    <name type="scientific">Brachyspira hampsonii</name>
    <dbReference type="NCBI Taxonomy" id="1287055"/>
    <lineage>
        <taxon>Bacteria</taxon>
        <taxon>Pseudomonadati</taxon>
        <taxon>Spirochaetota</taxon>
        <taxon>Spirochaetia</taxon>
        <taxon>Brachyspirales</taxon>
        <taxon>Brachyspiraceae</taxon>
        <taxon>Brachyspira</taxon>
    </lineage>
</organism>
<sequence length="124" mass="13762">MYKKIILLLIALFLFSCSSPYGSSGSTKFKSRKGIYQNEAQNVAVEITDKDSNNLTVKVTGNTPIDETLTLNSESAGTYFTVKSAKYTGYVYDMNFGNSLNTIFITIKDGQNNNVVFNEKLSKQ</sequence>
<gene>
    <name evidence="2" type="ORF">BFL38_10840</name>
</gene>
<accession>A0A1E5NIK4</accession>
<proteinExistence type="predicted"/>
<feature type="chain" id="PRO_5009182388" description="Lipoprotein" evidence="1">
    <location>
        <begin position="23"/>
        <end position="124"/>
    </location>
</feature>
<reference evidence="2 3" key="1">
    <citation type="submission" date="2016-08" db="EMBL/GenBank/DDBJ databases">
        <title>Characterization and recognition of Brachyspira hampsonii sp. nov., a novel intestinal spirochete that is pathogenic to pigs.</title>
        <authorList>
            <person name="Mirajkar N."/>
            <person name="La T."/>
            <person name="Phillips N."/>
            <person name="Hampson D."/>
            <person name="Gebhart C."/>
        </authorList>
    </citation>
    <scope>NUCLEOTIDE SEQUENCE [LARGE SCALE GENOMIC DNA]</scope>
    <source>
        <strain evidence="2 3">P280/1</strain>
    </source>
</reference>
<feature type="signal peptide" evidence="1">
    <location>
        <begin position="1"/>
        <end position="22"/>
    </location>
</feature>
<comment type="caution">
    <text evidence="2">The sequence shown here is derived from an EMBL/GenBank/DDBJ whole genome shotgun (WGS) entry which is preliminary data.</text>
</comment>
<dbReference type="EMBL" id="MDCO01000001">
    <property type="protein sequence ID" value="OEJ15946.1"/>
    <property type="molecule type" value="Genomic_DNA"/>
</dbReference>
<dbReference type="Proteomes" id="UP000095247">
    <property type="component" value="Unassembled WGS sequence"/>
</dbReference>
<evidence type="ECO:0008006" key="4">
    <source>
        <dbReference type="Google" id="ProtNLM"/>
    </source>
</evidence>
<evidence type="ECO:0000256" key="1">
    <source>
        <dbReference type="SAM" id="SignalP"/>
    </source>
</evidence>
<dbReference type="AlphaFoldDB" id="A0A1E5NIK4"/>
<dbReference type="RefSeq" id="WP_069725417.1">
    <property type="nucleotide sequence ID" value="NZ_MDCO01000001.1"/>
</dbReference>
<protein>
    <recommendedName>
        <fullName evidence="4">Lipoprotein</fullName>
    </recommendedName>
</protein>
<keyword evidence="1" id="KW-0732">Signal</keyword>
<evidence type="ECO:0000313" key="2">
    <source>
        <dbReference type="EMBL" id="OEJ15946.1"/>
    </source>
</evidence>
<dbReference type="PROSITE" id="PS51257">
    <property type="entry name" value="PROKAR_LIPOPROTEIN"/>
    <property type="match status" value="1"/>
</dbReference>
<evidence type="ECO:0000313" key="3">
    <source>
        <dbReference type="Proteomes" id="UP000095247"/>
    </source>
</evidence>